<comment type="function">
    <text evidence="12">Converts trimethyllysine (TML) into hydroxytrimethyllysine (HTML).</text>
</comment>
<dbReference type="GO" id="GO:0045329">
    <property type="term" value="P:carnitine biosynthetic process"/>
    <property type="evidence" value="ECO:0007669"/>
    <property type="project" value="UniProtKB-UniPathway"/>
</dbReference>
<comment type="caution">
    <text evidence="16">The sequence shown here is derived from an EMBL/GenBank/DDBJ whole genome shotgun (WGS) entry which is preliminary data.</text>
</comment>
<dbReference type="CDD" id="cd00250">
    <property type="entry name" value="CAS_like"/>
    <property type="match status" value="1"/>
</dbReference>
<dbReference type="OrthoDB" id="979809at2"/>
<evidence type="ECO:0000259" key="14">
    <source>
        <dbReference type="Pfam" id="PF02668"/>
    </source>
</evidence>
<dbReference type="PANTHER" id="PTHR10696:SF51">
    <property type="entry name" value="TRIMETHYLLYSINE DIOXYGENASE, MITOCHONDRIAL"/>
    <property type="match status" value="1"/>
</dbReference>
<keyword evidence="5" id="KW-0479">Metal-binding</keyword>
<dbReference type="AlphaFoldDB" id="A0A0H2MIL3"/>
<dbReference type="UniPathway" id="UPA00118"/>
<keyword evidence="7" id="KW-0560">Oxidoreductase</keyword>
<organism evidence="16 17">
    <name type="scientific">Kiloniella spongiae</name>
    <dbReference type="NCBI Taxonomy" id="1489064"/>
    <lineage>
        <taxon>Bacteria</taxon>
        <taxon>Pseudomonadati</taxon>
        <taxon>Pseudomonadota</taxon>
        <taxon>Alphaproteobacteria</taxon>
        <taxon>Rhodospirillales</taxon>
        <taxon>Kiloniellaceae</taxon>
        <taxon>Kiloniella</taxon>
    </lineage>
</organism>
<dbReference type="Gene3D" id="3.30.2020.30">
    <property type="match status" value="1"/>
</dbReference>
<dbReference type="InterPro" id="IPR042098">
    <property type="entry name" value="TauD-like_sf"/>
</dbReference>
<dbReference type="PANTHER" id="PTHR10696">
    <property type="entry name" value="GAMMA-BUTYROBETAINE HYDROXYLASE-RELATED"/>
    <property type="match status" value="1"/>
</dbReference>
<name>A0A0H2MIL3_9PROT</name>
<protein>
    <recommendedName>
        <fullName evidence="4">trimethyllysine dioxygenase</fullName>
        <ecNumber evidence="4">1.14.11.8</ecNumber>
    </recommendedName>
    <alternativeName>
        <fullName evidence="10">Epsilon-trimethyllysine 2-oxoglutarate dioxygenase</fullName>
    </alternativeName>
    <alternativeName>
        <fullName evidence="9">TML hydroxylase</fullName>
    </alternativeName>
    <alternativeName>
        <fullName evidence="11">TML-alpha-ketoglutarate dioxygenase</fullName>
    </alternativeName>
</protein>
<evidence type="ECO:0000256" key="6">
    <source>
        <dbReference type="ARBA" id="ARBA00022964"/>
    </source>
</evidence>
<evidence type="ECO:0000256" key="1">
    <source>
        <dbReference type="ARBA" id="ARBA00001954"/>
    </source>
</evidence>
<evidence type="ECO:0000256" key="3">
    <source>
        <dbReference type="ARBA" id="ARBA00008654"/>
    </source>
</evidence>
<reference evidence="16 17" key="1">
    <citation type="submission" date="2015-03" db="EMBL/GenBank/DDBJ databases">
        <title>Genome Sequence of Kiloniella spongiae MEBiC09566, isolated from a marine sponge.</title>
        <authorList>
            <person name="Shao Z."/>
            <person name="Wang L."/>
            <person name="Li X."/>
        </authorList>
    </citation>
    <scope>NUCLEOTIDE SEQUENCE [LARGE SCALE GENOMIC DNA]</scope>
    <source>
        <strain evidence="16 17">MEBiC09566</strain>
    </source>
</reference>
<keyword evidence="17" id="KW-1185">Reference proteome</keyword>
<dbReference type="RefSeq" id="WP_047762126.1">
    <property type="nucleotide sequence ID" value="NZ_LAQL01000002.1"/>
</dbReference>
<feature type="domain" description="TauD/TfdA-like" evidence="14">
    <location>
        <begin position="120"/>
        <end position="364"/>
    </location>
</feature>
<dbReference type="Pfam" id="PF06155">
    <property type="entry name" value="GBBH-like_N"/>
    <property type="match status" value="1"/>
</dbReference>
<evidence type="ECO:0000256" key="7">
    <source>
        <dbReference type="ARBA" id="ARBA00023002"/>
    </source>
</evidence>
<dbReference type="GO" id="GO:0050353">
    <property type="term" value="F:trimethyllysine dioxygenase activity"/>
    <property type="evidence" value="ECO:0007669"/>
    <property type="project" value="UniProtKB-EC"/>
</dbReference>
<evidence type="ECO:0000256" key="13">
    <source>
        <dbReference type="ARBA" id="ARBA00049334"/>
    </source>
</evidence>
<dbReference type="GO" id="GO:0005506">
    <property type="term" value="F:iron ion binding"/>
    <property type="evidence" value="ECO:0007669"/>
    <property type="project" value="InterPro"/>
</dbReference>
<feature type="domain" description="Gamma-butyrobetaine hydroxylase-like N-terminal" evidence="15">
    <location>
        <begin position="10"/>
        <end position="91"/>
    </location>
</feature>
<dbReference type="FunFam" id="3.30.2020.30:FF:000002">
    <property type="entry name" value="Putative gamma-butyrobetaine dioxygenase"/>
    <property type="match status" value="1"/>
</dbReference>
<dbReference type="InterPro" id="IPR003819">
    <property type="entry name" value="TauD/TfdA-like"/>
</dbReference>
<gene>
    <name evidence="16" type="ORF">WH96_00120</name>
</gene>
<evidence type="ECO:0000313" key="16">
    <source>
        <dbReference type="EMBL" id="KLN61996.1"/>
    </source>
</evidence>
<dbReference type="InterPro" id="IPR010376">
    <property type="entry name" value="GBBH-like_N"/>
</dbReference>
<dbReference type="InterPro" id="IPR012775">
    <property type="entry name" value="GBBH-like"/>
</dbReference>
<dbReference type="SUPFAM" id="SSF51197">
    <property type="entry name" value="Clavaminate synthase-like"/>
    <property type="match status" value="1"/>
</dbReference>
<evidence type="ECO:0000256" key="5">
    <source>
        <dbReference type="ARBA" id="ARBA00022723"/>
    </source>
</evidence>
<dbReference type="InterPro" id="IPR038492">
    <property type="entry name" value="GBBH-like_N_sf"/>
</dbReference>
<evidence type="ECO:0000256" key="2">
    <source>
        <dbReference type="ARBA" id="ARBA00001961"/>
    </source>
</evidence>
<evidence type="ECO:0000256" key="11">
    <source>
        <dbReference type="ARBA" id="ARBA00032283"/>
    </source>
</evidence>
<dbReference type="EC" id="1.14.11.8" evidence="4"/>
<comment type="catalytic activity">
    <reaction evidence="13">
        <text>N(6),N(6),N(6)-trimethyl-L-lysine + 2-oxoglutarate + O2 = (3S)-3-hydroxy-N(6),N(6),N(6)-trimethyl-L-lysine + succinate + CO2</text>
        <dbReference type="Rhea" id="RHEA:14181"/>
        <dbReference type="ChEBI" id="CHEBI:15379"/>
        <dbReference type="ChEBI" id="CHEBI:16526"/>
        <dbReference type="ChEBI" id="CHEBI:16810"/>
        <dbReference type="ChEBI" id="CHEBI:30031"/>
        <dbReference type="ChEBI" id="CHEBI:58100"/>
        <dbReference type="ChEBI" id="CHEBI:141499"/>
        <dbReference type="EC" id="1.14.11.8"/>
    </reaction>
</comment>
<dbReference type="InterPro" id="IPR050411">
    <property type="entry name" value="AlphaKG_dependent_hydroxylases"/>
</dbReference>
<dbReference type="FunFam" id="3.60.130.10:FF:000001">
    <property type="entry name" value="Trimethyllysine dioxygenase, mitochondrial"/>
    <property type="match status" value="1"/>
</dbReference>
<evidence type="ECO:0000256" key="10">
    <source>
        <dbReference type="ARBA" id="ARBA00031778"/>
    </source>
</evidence>
<dbReference type="NCBIfam" id="TIGR02409">
    <property type="entry name" value="carnitine_bodg"/>
    <property type="match status" value="1"/>
</dbReference>
<dbReference type="EMBL" id="LAQL01000002">
    <property type="protein sequence ID" value="KLN61996.1"/>
    <property type="molecule type" value="Genomic_DNA"/>
</dbReference>
<dbReference type="Pfam" id="PF02668">
    <property type="entry name" value="TauD"/>
    <property type="match status" value="1"/>
</dbReference>
<accession>A0A0H2MIL3</accession>
<evidence type="ECO:0000256" key="8">
    <source>
        <dbReference type="ARBA" id="ARBA00023004"/>
    </source>
</evidence>
<evidence type="ECO:0000256" key="9">
    <source>
        <dbReference type="ARBA" id="ARBA00030363"/>
    </source>
</evidence>
<sequence>MNLNTTAILNDGKVLQVTWQDGSSARFHALWLRDNALDAATRSEGNGQRLITILDLPADTSISSAVIDIKGALEITFHPENKTVVFPSNWLKEHAYDKSHATDKGWVSTRLKTWDSSLSNTTGIPTVDYATAQENGPEFSNWLEAVEAYGFAIMTDLPLESGTLCDVAELFGYVRETNYGRFFEVRSEINPVNLAYTGLGLQAHTDNPYRDPVPTLQLLSCMENSADGGDSIVVDGFKAAEILRQESPESFELLASFPVRFEYAGSDDVKLQSKRPTIELGPDGEMLSIRFNNRSSAPFTDIPFEQMDAFYTAYRKYAEIIERPEMEVSFMMKPGDLFIVDNTRVMHARKGFSGAGTRWLQGCYADKDGLLSTLASIKAKINTQEAAQ</sequence>
<comment type="cofactor">
    <cofactor evidence="2">
        <name>L-ascorbate</name>
        <dbReference type="ChEBI" id="CHEBI:38290"/>
    </cofactor>
</comment>
<evidence type="ECO:0000256" key="4">
    <source>
        <dbReference type="ARBA" id="ARBA00012267"/>
    </source>
</evidence>
<keyword evidence="8" id="KW-0408">Iron</keyword>
<dbReference type="STRING" id="1489064.WH96_00120"/>
<evidence type="ECO:0000259" key="15">
    <source>
        <dbReference type="Pfam" id="PF06155"/>
    </source>
</evidence>
<evidence type="ECO:0000256" key="12">
    <source>
        <dbReference type="ARBA" id="ARBA00046008"/>
    </source>
</evidence>
<dbReference type="PATRIC" id="fig|1489064.4.peg.933"/>
<dbReference type="Gene3D" id="3.60.130.10">
    <property type="entry name" value="Clavaminate synthase-like"/>
    <property type="match status" value="1"/>
</dbReference>
<comment type="cofactor">
    <cofactor evidence="1">
        <name>Fe(2+)</name>
        <dbReference type="ChEBI" id="CHEBI:29033"/>
    </cofactor>
</comment>
<comment type="similarity">
    <text evidence="3">Belongs to the gamma-BBH/TMLD family.</text>
</comment>
<evidence type="ECO:0000313" key="17">
    <source>
        <dbReference type="Proteomes" id="UP000035444"/>
    </source>
</evidence>
<proteinExistence type="inferred from homology"/>
<keyword evidence="6 16" id="KW-0223">Dioxygenase</keyword>
<dbReference type="Proteomes" id="UP000035444">
    <property type="component" value="Unassembled WGS sequence"/>
</dbReference>